<protein>
    <submittedName>
        <fullName evidence="6">LysR family transcriptional regulator</fullName>
    </submittedName>
</protein>
<dbReference type="Proteomes" id="UP000251956">
    <property type="component" value="Unassembled WGS sequence"/>
</dbReference>
<dbReference type="Gene3D" id="1.10.10.10">
    <property type="entry name" value="Winged helix-like DNA-binding domain superfamily/Winged helix DNA-binding domain"/>
    <property type="match status" value="1"/>
</dbReference>
<dbReference type="InterPro" id="IPR000847">
    <property type="entry name" value="LysR_HTH_N"/>
</dbReference>
<evidence type="ECO:0000256" key="4">
    <source>
        <dbReference type="ARBA" id="ARBA00023163"/>
    </source>
</evidence>
<dbReference type="CDD" id="cd08414">
    <property type="entry name" value="PBP2_LTTR_aromatics_like"/>
    <property type="match status" value="1"/>
</dbReference>
<dbReference type="InterPro" id="IPR036390">
    <property type="entry name" value="WH_DNA-bd_sf"/>
</dbReference>
<comment type="similarity">
    <text evidence="1">Belongs to the LysR transcriptional regulatory family.</text>
</comment>
<dbReference type="OrthoDB" id="9811588at2"/>
<gene>
    <name evidence="6" type="ORF">DPM35_07430</name>
</gene>
<evidence type="ECO:0000313" key="6">
    <source>
        <dbReference type="EMBL" id="RAZ78401.1"/>
    </source>
</evidence>
<dbReference type="PRINTS" id="PR00039">
    <property type="entry name" value="HTHLYSR"/>
</dbReference>
<dbReference type="SUPFAM" id="SSF53850">
    <property type="entry name" value="Periplasmic binding protein-like II"/>
    <property type="match status" value="1"/>
</dbReference>
<dbReference type="PANTHER" id="PTHR30346">
    <property type="entry name" value="TRANSCRIPTIONAL DUAL REGULATOR HCAR-RELATED"/>
    <property type="match status" value="1"/>
</dbReference>
<evidence type="ECO:0000256" key="1">
    <source>
        <dbReference type="ARBA" id="ARBA00009437"/>
    </source>
</evidence>
<dbReference type="GO" id="GO:0003677">
    <property type="term" value="F:DNA binding"/>
    <property type="evidence" value="ECO:0007669"/>
    <property type="project" value="UniProtKB-KW"/>
</dbReference>
<dbReference type="FunFam" id="1.10.10.10:FF:000001">
    <property type="entry name" value="LysR family transcriptional regulator"/>
    <property type="match status" value="1"/>
</dbReference>
<evidence type="ECO:0000313" key="7">
    <source>
        <dbReference type="Proteomes" id="UP000251956"/>
    </source>
</evidence>
<proteinExistence type="inferred from homology"/>
<sequence>MEAEAGLDLTHSFLVVAEELSFRRSAERLNVDQSALSRRIQKLEHLLGFALFERTTREVALTPAGRSFYEQNVRLMQTYSNSVKAARLVAEGKTGSLRVAYMAFAATELMPFAVSRYRRLYPHIDVSLRYIRTQGQKVALAHDEVDIGYMIGPFDHSDFHSLLLSEDPLYVVTPRNHRLTRLHEVHPTDLAEEDLILGDMIEWEAYRWRLDDMFSAEGVRLNIRLEASNTLALLGLVAAGLGVTIYPESLINFLGRNVEVRPILHPGFRSQTVLVWKRTNRAKAVLNFVEVAKHLPARG</sequence>
<dbReference type="InterPro" id="IPR036388">
    <property type="entry name" value="WH-like_DNA-bd_sf"/>
</dbReference>
<evidence type="ECO:0000256" key="3">
    <source>
        <dbReference type="ARBA" id="ARBA00023125"/>
    </source>
</evidence>
<feature type="domain" description="HTH lysR-type" evidence="5">
    <location>
        <begin position="13"/>
        <end position="62"/>
    </location>
</feature>
<dbReference type="SUPFAM" id="SSF46785">
    <property type="entry name" value="Winged helix' DNA-binding domain"/>
    <property type="match status" value="1"/>
</dbReference>
<accession>A0A330H5M3</accession>
<dbReference type="InterPro" id="IPR005119">
    <property type="entry name" value="LysR_subst-bd"/>
</dbReference>
<dbReference type="GO" id="GO:0003700">
    <property type="term" value="F:DNA-binding transcription factor activity"/>
    <property type="evidence" value="ECO:0007669"/>
    <property type="project" value="InterPro"/>
</dbReference>
<evidence type="ECO:0000259" key="5">
    <source>
        <dbReference type="PROSITE" id="PS50931"/>
    </source>
</evidence>
<organism evidence="6 7">
    <name type="scientific">Mesorhizobium atlanticum</name>
    <dbReference type="NCBI Taxonomy" id="2233532"/>
    <lineage>
        <taxon>Bacteria</taxon>
        <taxon>Pseudomonadati</taxon>
        <taxon>Pseudomonadota</taxon>
        <taxon>Alphaproteobacteria</taxon>
        <taxon>Hyphomicrobiales</taxon>
        <taxon>Phyllobacteriaceae</taxon>
        <taxon>Mesorhizobium</taxon>
    </lineage>
</organism>
<dbReference type="Gene3D" id="3.40.190.10">
    <property type="entry name" value="Periplasmic binding protein-like II"/>
    <property type="match status" value="2"/>
</dbReference>
<dbReference type="Pfam" id="PF00126">
    <property type="entry name" value="HTH_1"/>
    <property type="match status" value="1"/>
</dbReference>
<dbReference type="PANTHER" id="PTHR30346:SF0">
    <property type="entry name" value="HCA OPERON TRANSCRIPTIONAL ACTIVATOR HCAR"/>
    <property type="match status" value="1"/>
</dbReference>
<keyword evidence="2" id="KW-0805">Transcription regulation</keyword>
<dbReference type="GO" id="GO:0032993">
    <property type="term" value="C:protein-DNA complex"/>
    <property type="evidence" value="ECO:0007669"/>
    <property type="project" value="TreeGrafter"/>
</dbReference>
<keyword evidence="3" id="KW-0238">DNA-binding</keyword>
<keyword evidence="4" id="KW-0804">Transcription</keyword>
<dbReference type="Pfam" id="PF03466">
    <property type="entry name" value="LysR_substrate"/>
    <property type="match status" value="1"/>
</dbReference>
<dbReference type="AlphaFoldDB" id="A0A330H5M3"/>
<dbReference type="PROSITE" id="PS50931">
    <property type="entry name" value="HTH_LYSR"/>
    <property type="match status" value="1"/>
</dbReference>
<reference evidence="6 7" key="1">
    <citation type="submission" date="2018-07" db="EMBL/GenBank/DDBJ databases">
        <title>Diversity of Mesorhizobium strains in Brazil.</title>
        <authorList>
            <person name="Helene L.C.F."/>
            <person name="Dall'Agnol R."/>
            <person name="Delamuta J.R.M."/>
            <person name="Hungria M."/>
        </authorList>
    </citation>
    <scope>NUCLEOTIDE SEQUENCE [LARGE SCALE GENOMIC DNA]</scope>
    <source>
        <strain evidence="6 7">CNPSo 3140</strain>
    </source>
</reference>
<keyword evidence="7" id="KW-1185">Reference proteome</keyword>
<name>A0A330H5M3_9HYPH</name>
<comment type="caution">
    <text evidence="6">The sequence shown here is derived from an EMBL/GenBank/DDBJ whole genome shotgun (WGS) entry which is preliminary data.</text>
</comment>
<evidence type="ECO:0000256" key="2">
    <source>
        <dbReference type="ARBA" id="ARBA00023015"/>
    </source>
</evidence>
<dbReference type="EMBL" id="QMBQ01000002">
    <property type="protein sequence ID" value="RAZ78401.1"/>
    <property type="molecule type" value="Genomic_DNA"/>
</dbReference>